<protein>
    <submittedName>
        <fullName evidence="1">Uncharacterized protein</fullName>
    </submittedName>
</protein>
<keyword evidence="2" id="KW-1185">Reference proteome</keyword>
<evidence type="ECO:0000313" key="1">
    <source>
        <dbReference type="EMBL" id="CAK5121891.1"/>
    </source>
</evidence>
<evidence type="ECO:0000313" key="2">
    <source>
        <dbReference type="Proteomes" id="UP001497535"/>
    </source>
</evidence>
<proteinExistence type="predicted"/>
<reference evidence="1" key="1">
    <citation type="submission" date="2023-11" db="EMBL/GenBank/DDBJ databases">
        <authorList>
            <person name="Poullet M."/>
        </authorList>
    </citation>
    <scope>NUCLEOTIDE SEQUENCE</scope>
    <source>
        <strain evidence="1">E1834</strain>
    </source>
</reference>
<organism evidence="1 2">
    <name type="scientific">Meloidogyne enterolobii</name>
    <name type="common">Root-knot nematode worm</name>
    <name type="synonym">Meloidogyne mayaguensis</name>
    <dbReference type="NCBI Taxonomy" id="390850"/>
    <lineage>
        <taxon>Eukaryota</taxon>
        <taxon>Metazoa</taxon>
        <taxon>Ecdysozoa</taxon>
        <taxon>Nematoda</taxon>
        <taxon>Chromadorea</taxon>
        <taxon>Rhabditida</taxon>
        <taxon>Tylenchina</taxon>
        <taxon>Tylenchomorpha</taxon>
        <taxon>Tylenchoidea</taxon>
        <taxon>Meloidogynidae</taxon>
        <taxon>Meloidogyninae</taxon>
        <taxon>Meloidogyne</taxon>
    </lineage>
</organism>
<dbReference type="Proteomes" id="UP001497535">
    <property type="component" value="Unassembled WGS sequence"/>
</dbReference>
<comment type="caution">
    <text evidence="1">The sequence shown here is derived from an EMBL/GenBank/DDBJ whole genome shotgun (WGS) entry which is preliminary data.</text>
</comment>
<accession>A0ACB1B4U9</accession>
<sequence>MYFYFKINFLFYFSFFPFIFKILFLFILIIYSQQQQQFQEQNIRSELVEALLTDSLRLRLIQACQNDRVNLQCPKNTYISPHNAFFGRLVPSSELCPFTSNLKIKENFGGKEDTSCDFAETLSVSLFF</sequence>
<gene>
    <name evidence="1" type="ORF">MENTE1834_LOCUS47130</name>
</gene>
<dbReference type="EMBL" id="CAVMJV010000185">
    <property type="protein sequence ID" value="CAK5121891.1"/>
    <property type="molecule type" value="Genomic_DNA"/>
</dbReference>
<name>A0ACB1B4U9_MELEN</name>